<proteinExistence type="predicted"/>
<dbReference type="OrthoDB" id="5380150at2"/>
<dbReference type="RefSeq" id="WP_062074242.1">
    <property type="nucleotide sequence ID" value="NZ_BBRC01000002.1"/>
</dbReference>
<dbReference type="InterPro" id="IPR004843">
    <property type="entry name" value="Calcineurin-like_PHP"/>
</dbReference>
<evidence type="ECO:0000259" key="1">
    <source>
        <dbReference type="Pfam" id="PF00149"/>
    </source>
</evidence>
<dbReference type="AlphaFoldDB" id="A0A7Y9ZCM0"/>
<organism evidence="2 3">
    <name type="scientific">Demequina lutea</name>
    <dbReference type="NCBI Taxonomy" id="431489"/>
    <lineage>
        <taxon>Bacteria</taxon>
        <taxon>Bacillati</taxon>
        <taxon>Actinomycetota</taxon>
        <taxon>Actinomycetes</taxon>
        <taxon>Micrococcales</taxon>
        <taxon>Demequinaceae</taxon>
        <taxon>Demequina</taxon>
    </lineage>
</organism>
<comment type="caution">
    <text evidence="2">The sequence shown here is derived from an EMBL/GenBank/DDBJ whole genome shotgun (WGS) entry which is preliminary data.</text>
</comment>
<evidence type="ECO:0000313" key="3">
    <source>
        <dbReference type="Proteomes" id="UP000547973"/>
    </source>
</evidence>
<feature type="domain" description="Calcineurin-like phosphoesterase" evidence="1">
    <location>
        <begin position="1"/>
        <end position="225"/>
    </location>
</feature>
<sequence length="270" mass="29803">MKVGLLGDMHGTEFWLNRAIDEFSAANLDTVIQVGDLGVWPGNVAAGKWDRVNKRLRANGVTILCAPGNHEDYDQIEALEPRDDGWLPFRNNILLAPRGHRTEMGGRTFVWLGGAGSVDRKPRLIADSAFNRQREHYGSSQRRKSWWEQEAISDADVARTAAGGHADVIVAHEAPARVETIASRLRGNPGGFSRHDIEYADRVRNKYMEAFMAVEPALALHGHYHFAVNEEVDFGSVTTRVFGLAADGQPSSTGVLDLDTLTPTFTTGRR</sequence>
<reference evidence="2 3" key="1">
    <citation type="submission" date="2020-07" db="EMBL/GenBank/DDBJ databases">
        <title>Sequencing the genomes of 1000 actinobacteria strains.</title>
        <authorList>
            <person name="Klenk H.-P."/>
        </authorList>
    </citation>
    <scope>NUCLEOTIDE SEQUENCE [LARGE SCALE GENOMIC DNA]</scope>
    <source>
        <strain evidence="2 3">DSM 19970</strain>
    </source>
</reference>
<protein>
    <recommendedName>
        <fullName evidence="1">Calcineurin-like phosphoesterase domain-containing protein</fullName>
    </recommendedName>
</protein>
<dbReference type="Proteomes" id="UP000547973">
    <property type="component" value="Unassembled WGS sequence"/>
</dbReference>
<dbReference type="SUPFAM" id="SSF56300">
    <property type="entry name" value="Metallo-dependent phosphatases"/>
    <property type="match status" value="1"/>
</dbReference>
<evidence type="ECO:0000313" key="2">
    <source>
        <dbReference type="EMBL" id="NYI42410.1"/>
    </source>
</evidence>
<name>A0A7Y9ZCM0_9MICO</name>
<gene>
    <name evidence="2" type="ORF">BKA03_002529</name>
</gene>
<dbReference type="InterPro" id="IPR029052">
    <property type="entry name" value="Metallo-depent_PP-like"/>
</dbReference>
<keyword evidence="3" id="KW-1185">Reference proteome</keyword>
<dbReference type="Pfam" id="PF00149">
    <property type="entry name" value="Metallophos"/>
    <property type="match status" value="1"/>
</dbReference>
<dbReference type="EMBL" id="JACBZO010000001">
    <property type="protein sequence ID" value="NYI42410.1"/>
    <property type="molecule type" value="Genomic_DNA"/>
</dbReference>
<accession>A0A7Y9ZCM0</accession>
<dbReference type="Gene3D" id="3.60.21.10">
    <property type="match status" value="1"/>
</dbReference>
<dbReference type="GO" id="GO:0016787">
    <property type="term" value="F:hydrolase activity"/>
    <property type="evidence" value="ECO:0007669"/>
    <property type="project" value="InterPro"/>
</dbReference>